<keyword evidence="3" id="KW-0812">Transmembrane</keyword>
<organism evidence="4 5">
    <name type="scientific">Panicum miliaceum</name>
    <name type="common">Proso millet</name>
    <name type="synonym">Broomcorn millet</name>
    <dbReference type="NCBI Taxonomy" id="4540"/>
    <lineage>
        <taxon>Eukaryota</taxon>
        <taxon>Viridiplantae</taxon>
        <taxon>Streptophyta</taxon>
        <taxon>Embryophyta</taxon>
        <taxon>Tracheophyta</taxon>
        <taxon>Spermatophyta</taxon>
        <taxon>Magnoliopsida</taxon>
        <taxon>Liliopsida</taxon>
        <taxon>Poales</taxon>
        <taxon>Poaceae</taxon>
        <taxon>PACMAD clade</taxon>
        <taxon>Panicoideae</taxon>
        <taxon>Panicodae</taxon>
        <taxon>Paniceae</taxon>
        <taxon>Panicinae</taxon>
        <taxon>Panicum</taxon>
        <taxon>Panicum sect. Panicum</taxon>
    </lineage>
</organism>
<dbReference type="OrthoDB" id="684447at2759"/>
<dbReference type="GO" id="GO:0098542">
    <property type="term" value="P:defense response to other organism"/>
    <property type="evidence" value="ECO:0007669"/>
    <property type="project" value="InterPro"/>
</dbReference>
<keyword evidence="2 3" id="KW-0472">Membrane</keyword>
<protein>
    <submittedName>
        <fullName evidence="4">Protein YLS9-like</fullName>
    </submittedName>
</protein>
<accession>A0A3L6T8Q4</accession>
<reference evidence="5" key="1">
    <citation type="journal article" date="2019" name="Nat. Commun.">
        <title>The genome of broomcorn millet.</title>
        <authorList>
            <person name="Zou C."/>
            <person name="Miki D."/>
            <person name="Li D."/>
            <person name="Tang Q."/>
            <person name="Xiao L."/>
            <person name="Rajput S."/>
            <person name="Deng P."/>
            <person name="Jia W."/>
            <person name="Huang R."/>
            <person name="Zhang M."/>
            <person name="Sun Y."/>
            <person name="Hu J."/>
            <person name="Fu X."/>
            <person name="Schnable P.S."/>
            <person name="Li F."/>
            <person name="Zhang H."/>
            <person name="Feng B."/>
            <person name="Zhu X."/>
            <person name="Liu R."/>
            <person name="Schnable J.C."/>
            <person name="Zhu J.-K."/>
            <person name="Zhang H."/>
        </authorList>
    </citation>
    <scope>NUCLEOTIDE SEQUENCE [LARGE SCALE GENOMIC DNA]</scope>
</reference>
<evidence type="ECO:0000256" key="3">
    <source>
        <dbReference type="SAM" id="Phobius"/>
    </source>
</evidence>
<dbReference type="GO" id="GO:0005886">
    <property type="term" value="C:plasma membrane"/>
    <property type="evidence" value="ECO:0007669"/>
    <property type="project" value="TreeGrafter"/>
</dbReference>
<dbReference type="PANTHER" id="PTHR31415:SF78">
    <property type="entry name" value="OS07G0250501 PROTEIN"/>
    <property type="match status" value="1"/>
</dbReference>
<dbReference type="EMBL" id="PQIB02000002">
    <property type="protein sequence ID" value="RLN33743.1"/>
    <property type="molecule type" value="Genomic_DNA"/>
</dbReference>
<dbReference type="Proteomes" id="UP000275267">
    <property type="component" value="Unassembled WGS sequence"/>
</dbReference>
<keyword evidence="5" id="KW-1185">Reference proteome</keyword>
<name>A0A3L6T8Q4_PANMI</name>
<proteinExistence type="predicted"/>
<evidence type="ECO:0000256" key="1">
    <source>
        <dbReference type="ARBA" id="ARBA00004370"/>
    </source>
</evidence>
<dbReference type="PANTHER" id="PTHR31415">
    <property type="entry name" value="OS05G0367900 PROTEIN"/>
    <property type="match status" value="1"/>
</dbReference>
<evidence type="ECO:0000313" key="4">
    <source>
        <dbReference type="EMBL" id="RLN33743.1"/>
    </source>
</evidence>
<dbReference type="GO" id="GO:0009506">
    <property type="term" value="C:plasmodesma"/>
    <property type="evidence" value="ECO:0007669"/>
    <property type="project" value="TreeGrafter"/>
</dbReference>
<evidence type="ECO:0000313" key="5">
    <source>
        <dbReference type="Proteomes" id="UP000275267"/>
    </source>
</evidence>
<keyword evidence="3" id="KW-1133">Transmembrane helix</keyword>
<dbReference type="InterPro" id="IPR044839">
    <property type="entry name" value="NDR1-like"/>
</dbReference>
<gene>
    <name evidence="4" type="ORF">C2845_PM03G24670</name>
</gene>
<feature type="transmembrane region" description="Helical" evidence="3">
    <location>
        <begin position="77"/>
        <end position="101"/>
    </location>
</feature>
<dbReference type="AlphaFoldDB" id="A0A3L6T8Q4"/>
<sequence>MVEACPWTTSLDDGFFVKSTRASIGPAPAAASSLLSLLPPPQHANPTRTAPPSSPPAMGKLGDCWDECCYKWDEWKYCLACLGIAAGAVLLVLLVAAFGFVRHVSVSVDEASLARFELNGSSPVTSLAYNLSLTLVVRNPNWAMALKSTKPLEAALKFDDQAFDRFELAGKGDRHPPGKTRVYHLVAASAARFAALGNAGEAEFRRENATGAFEVEVVVAGEVRYTARYTKYKVEASCPLKLQLAPPGTPAVVFRRVKCKLAKPEKNCCWCIALKWRRRIIAAGAGDGYGAVVAARRRRVFTTAIEPEEVLDWPDLVVLFLDTRGPR</sequence>
<comment type="caution">
    <text evidence="4">The sequence shown here is derived from an EMBL/GenBank/DDBJ whole genome shotgun (WGS) entry which is preliminary data.</text>
</comment>
<comment type="subcellular location">
    <subcellularLocation>
        <location evidence="1">Membrane</location>
    </subcellularLocation>
</comment>
<evidence type="ECO:0000256" key="2">
    <source>
        <dbReference type="ARBA" id="ARBA00023136"/>
    </source>
</evidence>